<evidence type="ECO:0000256" key="2">
    <source>
        <dbReference type="ARBA" id="ARBA00022723"/>
    </source>
</evidence>
<feature type="region of interest" description="Disordered" evidence="4">
    <location>
        <begin position="287"/>
        <end position="320"/>
    </location>
</feature>
<dbReference type="CDD" id="cd00159">
    <property type="entry name" value="RhoGAP"/>
    <property type="match status" value="1"/>
</dbReference>
<feature type="region of interest" description="Disordered" evidence="4">
    <location>
        <begin position="1"/>
        <end position="33"/>
    </location>
</feature>
<dbReference type="Proteomes" id="UP000027265">
    <property type="component" value="Unassembled WGS sequence"/>
</dbReference>
<feature type="compositionally biased region" description="Basic and acidic residues" evidence="4">
    <location>
        <begin position="300"/>
        <end position="311"/>
    </location>
</feature>
<dbReference type="SUPFAM" id="SSF57889">
    <property type="entry name" value="Cysteine-rich domain"/>
    <property type="match status" value="1"/>
</dbReference>
<accession>A0A067PPX6</accession>
<name>A0A067PPX6_9AGAM</name>
<dbReference type="Pfam" id="PF00620">
    <property type="entry name" value="RhoGAP"/>
    <property type="match status" value="1"/>
</dbReference>
<keyword evidence="8" id="KW-1185">Reference proteome</keyword>
<dbReference type="GO" id="GO:0005737">
    <property type="term" value="C:cytoplasm"/>
    <property type="evidence" value="ECO:0007669"/>
    <property type="project" value="TreeGrafter"/>
</dbReference>
<dbReference type="InterPro" id="IPR050729">
    <property type="entry name" value="Rho-GAP"/>
</dbReference>
<feature type="domain" description="Rho-GAP" evidence="6">
    <location>
        <begin position="456"/>
        <end position="651"/>
    </location>
</feature>
<evidence type="ECO:0000259" key="6">
    <source>
        <dbReference type="PROSITE" id="PS50238"/>
    </source>
</evidence>
<dbReference type="InterPro" id="IPR046349">
    <property type="entry name" value="C1-like_sf"/>
</dbReference>
<dbReference type="InParanoid" id="A0A067PPX6"/>
<dbReference type="FunCoup" id="A0A067PPX6">
    <property type="interactions" value="301"/>
</dbReference>
<dbReference type="SMART" id="SM00324">
    <property type="entry name" value="RhoGAP"/>
    <property type="match status" value="1"/>
</dbReference>
<reference evidence="8" key="1">
    <citation type="journal article" date="2014" name="Proc. Natl. Acad. Sci. U.S.A.">
        <title>Extensive sampling of basidiomycete genomes demonstrates inadequacy of the white-rot/brown-rot paradigm for wood decay fungi.</title>
        <authorList>
            <person name="Riley R."/>
            <person name="Salamov A.A."/>
            <person name="Brown D.W."/>
            <person name="Nagy L.G."/>
            <person name="Floudas D."/>
            <person name="Held B.W."/>
            <person name="Levasseur A."/>
            <person name="Lombard V."/>
            <person name="Morin E."/>
            <person name="Otillar R."/>
            <person name="Lindquist E.A."/>
            <person name="Sun H."/>
            <person name="LaButti K.M."/>
            <person name="Schmutz J."/>
            <person name="Jabbour D."/>
            <person name="Luo H."/>
            <person name="Baker S.E."/>
            <person name="Pisabarro A.G."/>
            <person name="Walton J.D."/>
            <person name="Blanchette R.A."/>
            <person name="Henrissat B."/>
            <person name="Martin F."/>
            <person name="Cullen D."/>
            <person name="Hibbett D.S."/>
            <person name="Grigoriev I.V."/>
        </authorList>
    </citation>
    <scope>NUCLEOTIDE SEQUENCE [LARGE SCALE GENOMIC DNA]</scope>
    <source>
        <strain evidence="8">MUCL 33604</strain>
    </source>
</reference>
<dbReference type="AlphaFoldDB" id="A0A067PPX6"/>
<dbReference type="SMART" id="SM00109">
    <property type="entry name" value="C1"/>
    <property type="match status" value="1"/>
</dbReference>
<dbReference type="InterPro" id="IPR008936">
    <property type="entry name" value="Rho_GTPase_activation_prot"/>
</dbReference>
<keyword evidence="2" id="KW-0479">Metal-binding</keyword>
<keyword evidence="1" id="KW-0343">GTPase activation</keyword>
<dbReference type="InterPro" id="IPR000198">
    <property type="entry name" value="RhoGAP_dom"/>
</dbReference>
<dbReference type="EMBL" id="KL197724">
    <property type="protein sequence ID" value="KDQ55860.1"/>
    <property type="molecule type" value="Genomic_DNA"/>
</dbReference>
<dbReference type="OrthoDB" id="79452at2759"/>
<dbReference type="Gene3D" id="1.10.555.10">
    <property type="entry name" value="Rho GTPase activation protein"/>
    <property type="match status" value="1"/>
</dbReference>
<evidence type="ECO:0000256" key="4">
    <source>
        <dbReference type="SAM" id="MobiDB-lite"/>
    </source>
</evidence>
<evidence type="ECO:0000259" key="5">
    <source>
        <dbReference type="PROSITE" id="PS50081"/>
    </source>
</evidence>
<feature type="compositionally biased region" description="Polar residues" evidence="4">
    <location>
        <begin position="1"/>
        <end position="22"/>
    </location>
</feature>
<dbReference type="FunFam" id="1.10.555.10:FF:000043">
    <property type="entry name" value="Rho GTPase activator Rga"/>
    <property type="match status" value="1"/>
</dbReference>
<dbReference type="CDD" id="cd00029">
    <property type="entry name" value="C1"/>
    <property type="match status" value="1"/>
</dbReference>
<dbReference type="PROSITE" id="PS00479">
    <property type="entry name" value="ZF_DAG_PE_1"/>
    <property type="match status" value="1"/>
</dbReference>
<feature type="domain" description="Phorbol-ester/DAG-type" evidence="5">
    <location>
        <begin position="387"/>
        <end position="434"/>
    </location>
</feature>
<dbReference type="GO" id="GO:0046872">
    <property type="term" value="F:metal ion binding"/>
    <property type="evidence" value="ECO:0007669"/>
    <property type="project" value="UniProtKB-KW"/>
</dbReference>
<dbReference type="PROSITE" id="PS50081">
    <property type="entry name" value="ZF_DAG_PE_2"/>
    <property type="match status" value="1"/>
</dbReference>
<dbReference type="InterPro" id="IPR002219">
    <property type="entry name" value="PKC_DAG/PE"/>
</dbReference>
<dbReference type="GO" id="GO:0005096">
    <property type="term" value="F:GTPase activator activity"/>
    <property type="evidence" value="ECO:0007669"/>
    <property type="project" value="UniProtKB-KW"/>
</dbReference>
<gene>
    <name evidence="7" type="ORF">JAAARDRAFT_133451</name>
</gene>
<evidence type="ECO:0008006" key="9">
    <source>
        <dbReference type="Google" id="ProtNLM"/>
    </source>
</evidence>
<organism evidence="7 8">
    <name type="scientific">Jaapia argillacea MUCL 33604</name>
    <dbReference type="NCBI Taxonomy" id="933084"/>
    <lineage>
        <taxon>Eukaryota</taxon>
        <taxon>Fungi</taxon>
        <taxon>Dikarya</taxon>
        <taxon>Basidiomycota</taxon>
        <taxon>Agaricomycotina</taxon>
        <taxon>Agaricomycetes</taxon>
        <taxon>Agaricomycetidae</taxon>
        <taxon>Jaapiales</taxon>
        <taxon>Jaapiaceae</taxon>
        <taxon>Jaapia</taxon>
    </lineage>
</organism>
<keyword evidence="3" id="KW-0862">Zinc</keyword>
<sequence>MGRPRSSSESGYYTQSVVSDSTEGVGHREPLTQITLTAPESLVAKPLRPDSEELVSKRLQEVLLDANERRASHIKLDKEFVEAILSVMNRRKDEHTEMKGKLDGIKRASQQYMDGLTVAHTEYDRECQARRDAEAEVSRLRVLLSGQAARLSAITSESKRQELQQQLSEELSHNLTGLEKDVSKLKVERDLTLAEVEALSASKRSPDLGTGSDVPVVNMSRTLSIRFDSLKTQYERELIPLTEQKEGLAREIAELKAFRDQFLEETTVLSARNEELAQLNRQYAHQIETSPGESPTAPTNEKKSASFDRPRPSISLPLTTSITNSSTFTDETADSRFVKIHKVDIPETPQSAYKPGKFIKWGMKASKEPTVQTIHAAESTKNKGRLEHVFQQLNILRFARCDHCGDKMWGSQFRCSGCHVAVHPRCVNHVQLSCSQRSSEDPGLGLSSLPPSMFGRELIEQVKSDWHDDEHMVPVIVEKCIEAVEARALDYEGIYRKTGGSGQSKTITQLFERGEYSTFDLLDQDRFNDICSVTSVLKTYLRQLPDPLLTYALHDEFVQASTIRDPEMKTSVLSELVRKLPTEHYYTLRMLMLHLNHVREQCDVNLMTARNLGVVFGPTLMRSQDSGAEFSDMGAKALSVEWLVENAPTIFNQQQAS</sequence>
<dbReference type="PROSITE" id="PS50238">
    <property type="entry name" value="RHOGAP"/>
    <property type="match status" value="1"/>
</dbReference>
<dbReference type="HOGENOM" id="CLU_017132_0_0_1"/>
<feature type="compositionally biased region" description="Polar residues" evidence="4">
    <location>
        <begin position="287"/>
        <end position="299"/>
    </location>
</feature>
<dbReference type="GO" id="GO:0007165">
    <property type="term" value="P:signal transduction"/>
    <property type="evidence" value="ECO:0007669"/>
    <property type="project" value="InterPro"/>
</dbReference>
<dbReference type="STRING" id="933084.A0A067PPX6"/>
<dbReference type="Gene3D" id="3.30.60.20">
    <property type="match status" value="1"/>
</dbReference>
<evidence type="ECO:0000313" key="7">
    <source>
        <dbReference type="EMBL" id="KDQ55860.1"/>
    </source>
</evidence>
<evidence type="ECO:0000256" key="1">
    <source>
        <dbReference type="ARBA" id="ARBA00022468"/>
    </source>
</evidence>
<protein>
    <recommendedName>
        <fullName evidence="9">Rho-GAP domain-containing protein</fullName>
    </recommendedName>
</protein>
<dbReference type="PANTHER" id="PTHR23176:SF128">
    <property type="entry name" value="RHO GTPASE-ACTIVATING PROTEIN RGD1"/>
    <property type="match status" value="1"/>
</dbReference>
<evidence type="ECO:0000313" key="8">
    <source>
        <dbReference type="Proteomes" id="UP000027265"/>
    </source>
</evidence>
<dbReference type="SUPFAM" id="SSF48350">
    <property type="entry name" value="GTPase activation domain, GAP"/>
    <property type="match status" value="1"/>
</dbReference>
<dbReference type="PANTHER" id="PTHR23176">
    <property type="entry name" value="RHO/RAC/CDC GTPASE-ACTIVATING PROTEIN"/>
    <property type="match status" value="1"/>
</dbReference>
<dbReference type="Pfam" id="PF00130">
    <property type="entry name" value="C1_1"/>
    <property type="match status" value="1"/>
</dbReference>
<evidence type="ECO:0000256" key="3">
    <source>
        <dbReference type="ARBA" id="ARBA00022833"/>
    </source>
</evidence>
<proteinExistence type="predicted"/>